<evidence type="ECO:0000313" key="2">
    <source>
        <dbReference type="EMBL" id="RIA79818.1"/>
    </source>
</evidence>
<keyword evidence="3" id="KW-1185">Reference proteome</keyword>
<dbReference type="EMBL" id="QKYT01001135">
    <property type="protein sequence ID" value="RIA79818.1"/>
    <property type="molecule type" value="Genomic_DNA"/>
</dbReference>
<keyword evidence="1" id="KW-0472">Membrane</keyword>
<comment type="caution">
    <text evidence="2">The sequence shown here is derived from an EMBL/GenBank/DDBJ whole genome shotgun (WGS) entry which is preliminary data.</text>
</comment>
<evidence type="ECO:0000313" key="3">
    <source>
        <dbReference type="Proteomes" id="UP000265703"/>
    </source>
</evidence>
<keyword evidence="1" id="KW-0812">Transmembrane</keyword>
<dbReference type="AlphaFoldDB" id="A0A397S1I5"/>
<evidence type="ECO:0000256" key="1">
    <source>
        <dbReference type="SAM" id="Phobius"/>
    </source>
</evidence>
<reference evidence="2 3" key="1">
    <citation type="submission" date="2018-06" db="EMBL/GenBank/DDBJ databases">
        <title>Comparative genomics reveals the genomic features of Rhizophagus irregularis, R. cerebriforme, R. diaphanum and Gigaspora rosea, and their symbiotic lifestyle signature.</title>
        <authorList>
            <person name="Morin E."/>
            <person name="San Clemente H."/>
            <person name="Chen E.C.H."/>
            <person name="De La Providencia I."/>
            <person name="Hainaut M."/>
            <person name="Kuo A."/>
            <person name="Kohler A."/>
            <person name="Murat C."/>
            <person name="Tang N."/>
            <person name="Roy S."/>
            <person name="Loubradou J."/>
            <person name="Henrissat B."/>
            <person name="Grigoriev I.V."/>
            <person name="Corradi N."/>
            <person name="Roux C."/>
            <person name="Martin F.M."/>
        </authorList>
    </citation>
    <scope>NUCLEOTIDE SEQUENCE [LARGE SCALE GENOMIC DNA]</scope>
    <source>
        <strain evidence="2 3">DAOM 227022</strain>
    </source>
</reference>
<organism evidence="2 3">
    <name type="scientific">Glomus cerebriforme</name>
    <dbReference type="NCBI Taxonomy" id="658196"/>
    <lineage>
        <taxon>Eukaryota</taxon>
        <taxon>Fungi</taxon>
        <taxon>Fungi incertae sedis</taxon>
        <taxon>Mucoromycota</taxon>
        <taxon>Glomeromycotina</taxon>
        <taxon>Glomeromycetes</taxon>
        <taxon>Glomerales</taxon>
        <taxon>Glomeraceae</taxon>
        <taxon>Glomus</taxon>
    </lineage>
</organism>
<dbReference type="Proteomes" id="UP000265703">
    <property type="component" value="Unassembled WGS sequence"/>
</dbReference>
<name>A0A397S1I5_9GLOM</name>
<protein>
    <submittedName>
        <fullName evidence="2">Uncharacterized protein</fullName>
    </submittedName>
</protein>
<proteinExistence type="predicted"/>
<keyword evidence="1" id="KW-1133">Transmembrane helix</keyword>
<gene>
    <name evidence="2" type="ORF">C1645_745672</name>
</gene>
<feature type="transmembrane region" description="Helical" evidence="1">
    <location>
        <begin position="79"/>
        <end position="102"/>
    </location>
</feature>
<accession>A0A397S1I5</accession>
<sequence length="134" mass="14981">MTDNFTTLIHMGWEKCSSRYSLPIGGGLKSLRHLLSEEHTDNGFFLLTDNFFETDTWASIWSQKFLRIRSFYMEESGFFYLWVAVEALSVGLEVMGWSLFLVGGGTGNFDRPGAFGVTVNDLMAQGGDQSKGVT</sequence>